<comment type="catalytic activity">
    <reaction evidence="12 13">
        <text>GMP + ATP = GDP + ADP</text>
        <dbReference type="Rhea" id="RHEA:20780"/>
        <dbReference type="ChEBI" id="CHEBI:30616"/>
        <dbReference type="ChEBI" id="CHEBI:58115"/>
        <dbReference type="ChEBI" id="CHEBI:58189"/>
        <dbReference type="ChEBI" id="CHEBI:456216"/>
        <dbReference type="EC" id="2.7.4.8"/>
    </reaction>
</comment>
<reference evidence="15" key="1">
    <citation type="submission" date="2020-10" db="EMBL/GenBank/DDBJ databases">
        <authorList>
            <person name="Gilroy R."/>
        </authorList>
    </citation>
    <scope>NUCLEOTIDE SEQUENCE</scope>
    <source>
        <strain evidence="15">CHK199-13235</strain>
    </source>
</reference>
<dbReference type="Proteomes" id="UP000824002">
    <property type="component" value="Unassembled WGS sequence"/>
</dbReference>
<evidence type="ECO:0000259" key="14">
    <source>
        <dbReference type="PROSITE" id="PS50052"/>
    </source>
</evidence>
<dbReference type="InterPro" id="IPR008145">
    <property type="entry name" value="GK/Ca_channel_bsu"/>
</dbReference>
<evidence type="ECO:0000256" key="2">
    <source>
        <dbReference type="ARBA" id="ARBA00004496"/>
    </source>
</evidence>
<dbReference type="Gene3D" id="3.30.63.10">
    <property type="entry name" value="Guanylate Kinase phosphate binding domain"/>
    <property type="match status" value="1"/>
</dbReference>
<protein>
    <recommendedName>
        <fullName evidence="5 13">Guanylate kinase</fullName>
        <ecNumber evidence="4 13">2.7.4.8</ecNumber>
    </recommendedName>
    <alternativeName>
        <fullName evidence="11 13">GMP kinase</fullName>
    </alternativeName>
</protein>
<dbReference type="GO" id="GO:0004385">
    <property type="term" value="F:GMP kinase activity"/>
    <property type="evidence" value="ECO:0007669"/>
    <property type="project" value="UniProtKB-UniRule"/>
</dbReference>
<keyword evidence="6 13" id="KW-0963">Cytoplasm</keyword>
<dbReference type="GO" id="GO:0005829">
    <property type="term" value="C:cytosol"/>
    <property type="evidence" value="ECO:0007669"/>
    <property type="project" value="TreeGrafter"/>
</dbReference>
<organism evidence="15 16">
    <name type="scientific">Candidatus Merdivicinus excrementipullorum</name>
    <dbReference type="NCBI Taxonomy" id="2840867"/>
    <lineage>
        <taxon>Bacteria</taxon>
        <taxon>Bacillati</taxon>
        <taxon>Bacillota</taxon>
        <taxon>Clostridia</taxon>
        <taxon>Eubacteriales</taxon>
        <taxon>Oscillospiraceae</taxon>
        <taxon>Oscillospiraceae incertae sedis</taxon>
        <taxon>Candidatus Merdivicinus</taxon>
    </lineage>
</organism>
<evidence type="ECO:0000256" key="6">
    <source>
        <dbReference type="ARBA" id="ARBA00022490"/>
    </source>
</evidence>
<evidence type="ECO:0000256" key="3">
    <source>
        <dbReference type="ARBA" id="ARBA00005790"/>
    </source>
</evidence>
<evidence type="ECO:0000256" key="10">
    <source>
        <dbReference type="ARBA" id="ARBA00022840"/>
    </source>
</evidence>
<feature type="domain" description="Guanylate kinase-like" evidence="14">
    <location>
        <begin position="4"/>
        <end position="182"/>
    </location>
</feature>
<name>A0A9D1K0B8_9FIRM</name>
<dbReference type="HAMAP" id="MF_00328">
    <property type="entry name" value="Guanylate_kinase"/>
    <property type="match status" value="1"/>
</dbReference>
<evidence type="ECO:0000256" key="1">
    <source>
        <dbReference type="ARBA" id="ARBA00003531"/>
    </source>
</evidence>
<dbReference type="InterPro" id="IPR017665">
    <property type="entry name" value="Guanylate_kinase"/>
</dbReference>
<dbReference type="SMART" id="SM00072">
    <property type="entry name" value="GuKc"/>
    <property type="match status" value="1"/>
</dbReference>
<keyword evidence="8 13" id="KW-0547">Nucleotide-binding</keyword>
<evidence type="ECO:0000256" key="7">
    <source>
        <dbReference type="ARBA" id="ARBA00022679"/>
    </source>
</evidence>
<comment type="subcellular location">
    <subcellularLocation>
        <location evidence="2 13">Cytoplasm</location>
    </subcellularLocation>
</comment>
<keyword evidence="9 13" id="KW-0418">Kinase</keyword>
<dbReference type="PANTHER" id="PTHR23117:SF13">
    <property type="entry name" value="GUANYLATE KINASE"/>
    <property type="match status" value="1"/>
</dbReference>
<comment type="similarity">
    <text evidence="3 13">Belongs to the guanylate kinase family.</text>
</comment>
<dbReference type="Pfam" id="PF00625">
    <property type="entry name" value="Guanylate_kin"/>
    <property type="match status" value="1"/>
</dbReference>
<sequence length="201" mass="22591">MSKGVLMVFSGPSGCGKGTVLKEFFAQGGQAFLSVSATTRSPRPGEEDGVHYYFLSKEDFESKIAQDEILEHACYCGNYYGTPRGPVYERLERGENVILEIEVQGALQIREKCPEAVLVFILPPSLGELKRRLVDRNTEDMETVERRLNAAADEIRMAYQYDYVVVNDALDDAVQELKTIFAAEKLKTANRKKLIDEVLEL</sequence>
<comment type="caution">
    <text evidence="15">The sequence shown here is derived from an EMBL/GenBank/DDBJ whole genome shotgun (WGS) entry which is preliminary data.</text>
</comment>
<dbReference type="PROSITE" id="PS50052">
    <property type="entry name" value="GUANYLATE_KINASE_2"/>
    <property type="match status" value="1"/>
</dbReference>
<evidence type="ECO:0000256" key="4">
    <source>
        <dbReference type="ARBA" id="ARBA00012961"/>
    </source>
</evidence>
<dbReference type="PANTHER" id="PTHR23117">
    <property type="entry name" value="GUANYLATE KINASE-RELATED"/>
    <property type="match status" value="1"/>
</dbReference>
<evidence type="ECO:0000256" key="8">
    <source>
        <dbReference type="ARBA" id="ARBA00022741"/>
    </source>
</evidence>
<reference evidence="15" key="2">
    <citation type="journal article" date="2021" name="PeerJ">
        <title>Extensive microbial diversity within the chicken gut microbiome revealed by metagenomics and culture.</title>
        <authorList>
            <person name="Gilroy R."/>
            <person name="Ravi A."/>
            <person name="Getino M."/>
            <person name="Pursley I."/>
            <person name="Horton D.L."/>
            <person name="Alikhan N.F."/>
            <person name="Baker D."/>
            <person name="Gharbi K."/>
            <person name="Hall N."/>
            <person name="Watson M."/>
            <person name="Adriaenssens E.M."/>
            <person name="Foster-Nyarko E."/>
            <person name="Jarju S."/>
            <person name="Secka A."/>
            <person name="Antonio M."/>
            <person name="Oren A."/>
            <person name="Chaudhuri R.R."/>
            <person name="La Ragione R."/>
            <person name="Hildebrand F."/>
            <person name="Pallen M.J."/>
        </authorList>
    </citation>
    <scope>NUCLEOTIDE SEQUENCE</scope>
    <source>
        <strain evidence="15">CHK199-13235</strain>
    </source>
</reference>
<evidence type="ECO:0000256" key="13">
    <source>
        <dbReference type="HAMAP-Rule" id="MF_00328"/>
    </source>
</evidence>
<dbReference type="CDD" id="cd00071">
    <property type="entry name" value="GMPK"/>
    <property type="match status" value="1"/>
</dbReference>
<evidence type="ECO:0000256" key="5">
    <source>
        <dbReference type="ARBA" id="ARBA00016296"/>
    </source>
</evidence>
<dbReference type="PROSITE" id="PS00856">
    <property type="entry name" value="GUANYLATE_KINASE_1"/>
    <property type="match status" value="1"/>
</dbReference>
<dbReference type="FunFam" id="3.40.50.300:FF:000855">
    <property type="entry name" value="Guanylate kinase"/>
    <property type="match status" value="1"/>
</dbReference>
<evidence type="ECO:0000256" key="9">
    <source>
        <dbReference type="ARBA" id="ARBA00022777"/>
    </source>
</evidence>
<keyword evidence="10 13" id="KW-0067">ATP-binding</keyword>
<dbReference type="FunFam" id="3.30.63.10:FF:000002">
    <property type="entry name" value="Guanylate kinase 1"/>
    <property type="match status" value="1"/>
</dbReference>
<dbReference type="NCBIfam" id="TIGR03263">
    <property type="entry name" value="guanyl_kin"/>
    <property type="match status" value="1"/>
</dbReference>
<dbReference type="SUPFAM" id="SSF52540">
    <property type="entry name" value="P-loop containing nucleoside triphosphate hydrolases"/>
    <property type="match status" value="1"/>
</dbReference>
<dbReference type="EMBL" id="DVJP01000068">
    <property type="protein sequence ID" value="HIS77151.1"/>
    <property type="molecule type" value="Genomic_DNA"/>
</dbReference>
<accession>A0A9D1K0B8</accession>
<dbReference type="InterPro" id="IPR008144">
    <property type="entry name" value="Guanylate_kin-like_dom"/>
</dbReference>
<evidence type="ECO:0000256" key="12">
    <source>
        <dbReference type="ARBA" id="ARBA00048594"/>
    </source>
</evidence>
<comment type="function">
    <text evidence="1 13">Essential for recycling GMP and indirectly, cGMP.</text>
</comment>
<dbReference type="AlphaFoldDB" id="A0A9D1K0B8"/>
<dbReference type="EC" id="2.7.4.8" evidence="4 13"/>
<dbReference type="Gene3D" id="3.40.50.300">
    <property type="entry name" value="P-loop containing nucleotide triphosphate hydrolases"/>
    <property type="match status" value="1"/>
</dbReference>
<keyword evidence="7 13" id="KW-0808">Transferase</keyword>
<proteinExistence type="inferred from homology"/>
<dbReference type="InterPro" id="IPR027417">
    <property type="entry name" value="P-loop_NTPase"/>
</dbReference>
<gene>
    <name evidence="13 15" type="primary">gmk</name>
    <name evidence="15" type="ORF">IAB51_10170</name>
</gene>
<dbReference type="GO" id="GO:0005524">
    <property type="term" value="F:ATP binding"/>
    <property type="evidence" value="ECO:0007669"/>
    <property type="project" value="UniProtKB-UniRule"/>
</dbReference>
<dbReference type="InterPro" id="IPR020590">
    <property type="entry name" value="Guanylate_kinase_CS"/>
</dbReference>
<feature type="binding site" evidence="13">
    <location>
        <begin position="11"/>
        <end position="18"/>
    </location>
    <ligand>
        <name>ATP</name>
        <dbReference type="ChEBI" id="CHEBI:30616"/>
    </ligand>
</feature>
<evidence type="ECO:0000313" key="15">
    <source>
        <dbReference type="EMBL" id="HIS77151.1"/>
    </source>
</evidence>
<evidence type="ECO:0000313" key="16">
    <source>
        <dbReference type="Proteomes" id="UP000824002"/>
    </source>
</evidence>
<evidence type="ECO:0000256" key="11">
    <source>
        <dbReference type="ARBA" id="ARBA00030128"/>
    </source>
</evidence>